<accession>A0A9Q9ENZ3</accession>
<evidence type="ECO:0000313" key="2">
    <source>
        <dbReference type="Proteomes" id="UP001056384"/>
    </source>
</evidence>
<gene>
    <name evidence="1" type="ORF">Slin15195_G108890</name>
</gene>
<reference evidence="1" key="1">
    <citation type="submission" date="2022-06" db="EMBL/GenBank/DDBJ databases">
        <title>Complete genome sequences of two strains of the flax pathogen Septoria linicola.</title>
        <authorList>
            <person name="Lapalu N."/>
            <person name="Simon A."/>
            <person name="Demenou B."/>
            <person name="Paumier D."/>
            <person name="Guillot M.-P."/>
            <person name="Gout L."/>
            <person name="Valade R."/>
        </authorList>
    </citation>
    <scope>NUCLEOTIDE SEQUENCE</scope>
    <source>
        <strain evidence="1">SE15195</strain>
    </source>
</reference>
<dbReference type="AlphaFoldDB" id="A0A9Q9ENZ3"/>
<sequence length="230" mass="26006">MATATKTTSINFPPPELEAAPRYSMRELQDRGPIAGVCSAAAAGFVDDELLAGPTTKRQVMTGVPVHVWQWLHGFKGYVSLAETVDDPLMGSWLKWLFARIMNSIWINSVAPDLELQWAKEHIHDMVATFKEQCRTKSPDHDFKTAEDEYPGAKPTLDNVHVYTGVMRWRKKPYTLRPWDTSEPLPVLPPNPYQPEWARFGGLHCMYFAELTKRASPWSLLTGETIAALH</sequence>
<keyword evidence="2" id="KW-1185">Reference proteome</keyword>
<evidence type="ECO:0000313" key="1">
    <source>
        <dbReference type="EMBL" id="USW57570.1"/>
    </source>
</evidence>
<dbReference type="EMBL" id="CP099427">
    <property type="protein sequence ID" value="USW57570.1"/>
    <property type="molecule type" value="Genomic_DNA"/>
</dbReference>
<dbReference type="Proteomes" id="UP001056384">
    <property type="component" value="Chromosome 10"/>
</dbReference>
<organism evidence="1 2">
    <name type="scientific">Septoria linicola</name>
    <dbReference type="NCBI Taxonomy" id="215465"/>
    <lineage>
        <taxon>Eukaryota</taxon>
        <taxon>Fungi</taxon>
        <taxon>Dikarya</taxon>
        <taxon>Ascomycota</taxon>
        <taxon>Pezizomycotina</taxon>
        <taxon>Dothideomycetes</taxon>
        <taxon>Dothideomycetidae</taxon>
        <taxon>Mycosphaerellales</taxon>
        <taxon>Mycosphaerellaceae</taxon>
        <taxon>Septoria</taxon>
    </lineage>
</organism>
<proteinExistence type="predicted"/>
<protein>
    <submittedName>
        <fullName evidence="1">Uncharacterized protein</fullName>
    </submittedName>
</protein>
<name>A0A9Q9ENZ3_9PEZI</name>